<evidence type="ECO:0000313" key="2">
    <source>
        <dbReference type="Proteomes" id="UP000438345"/>
    </source>
</evidence>
<name>A0A857D123_MICAE</name>
<dbReference type="Proteomes" id="UP000438345">
    <property type="component" value="Chromosome"/>
</dbReference>
<reference evidence="1 2" key="1">
    <citation type="submission" date="2019-12" db="EMBL/GenBank/DDBJ databases">
        <title>Complete genome sequence of Microcystis aeruginosa strain FD4.</title>
        <authorList>
            <person name="Urakawa H."/>
        </authorList>
    </citation>
    <scope>NUCLEOTIDE SEQUENCE [LARGE SCALE GENOMIC DNA]</scope>
    <source>
        <strain evidence="1 2">FD4</strain>
    </source>
</reference>
<evidence type="ECO:0000313" key="1">
    <source>
        <dbReference type="EMBL" id="QGZ89334.1"/>
    </source>
</evidence>
<protein>
    <submittedName>
        <fullName evidence="1">Uncharacterized protein</fullName>
    </submittedName>
</protein>
<dbReference type="EMBL" id="CP046973">
    <property type="protein sequence ID" value="QGZ89334.1"/>
    <property type="molecule type" value="Genomic_DNA"/>
</dbReference>
<dbReference type="AlphaFoldDB" id="A0A857D123"/>
<organism evidence="1 2">
    <name type="scientific">Microcystis aeruginosa FD4</name>
    <dbReference type="NCBI Taxonomy" id="2686288"/>
    <lineage>
        <taxon>Bacteria</taxon>
        <taxon>Bacillati</taxon>
        <taxon>Cyanobacteriota</taxon>
        <taxon>Cyanophyceae</taxon>
        <taxon>Oscillatoriophycideae</taxon>
        <taxon>Chroococcales</taxon>
        <taxon>Microcystaceae</taxon>
        <taxon>Microcystis</taxon>
    </lineage>
</organism>
<proteinExistence type="predicted"/>
<dbReference type="RefSeq" id="WP_158199387.1">
    <property type="nucleotide sequence ID" value="NZ_CP046973.1"/>
</dbReference>
<gene>
    <name evidence="1" type="ORF">GQR42_06850</name>
</gene>
<sequence>MVNQRTGLSKSNLMEHSRQFHRDIVYNLLKHQEELFPIIHQEFLPLFQQLPAK</sequence>
<accession>A0A857D123</accession>